<evidence type="ECO:0000259" key="13">
    <source>
        <dbReference type="PROSITE" id="PS50011"/>
    </source>
</evidence>
<evidence type="ECO:0000256" key="12">
    <source>
        <dbReference type="ARBA" id="ARBA00023170"/>
    </source>
</evidence>
<dbReference type="EMBL" id="JAEACU010000011">
    <property type="protein sequence ID" value="KAH7514035.1"/>
    <property type="molecule type" value="Genomic_DNA"/>
</dbReference>
<evidence type="ECO:0000256" key="11">
    <source>
        <dbReference type="ARBA" id="ARBA00023136"/>
    </source>
</evidence>
<dbReference type="GO" id="GO:0005524">
    <property type="term" value="F:ATP binding"/>
    <property type="evidence" value="ECO:0007669"/>
    <property type="project" value="UniProtKB-KW"/>
</dbReference>
<dbReference type="Gene3D" id="3.30.200.20">
    <property type="entry name" value="Phosphorylase Kinase, domain 1"/>
    <property type="match status" value="1"/>
</dbReference>
<dbReference type="Pfam" id="PF00139">
    <property type="entry name" value="Lectin_legB"/>
    <property type="match status" value="1"/>
</dbReference>
<comment type="similarity">
    <text evidence="4">In the C-terminal section; belongs to the protein kinase superfamily. Ser/Thr protein kinase family.</text>
</comment>
<name>A0A978UGV4_ZIZJJ</name>
<feature type="domain" description="Protein kinase" evidence="13">
    <location>
        <begin position="378"/>
        <end position="644"/>
    </location>
</feature>
<dbReference type="GO" id="GO:0030246">
    <property type="term" value="F:carbohydrate binding"/>
    <property type="evidence" value="ECO:0007669"/>
    <property type="project" value="UniProtKB-KW"/>
</dbReference>
<keyword evidence="8" id="KW-0547">Nucleotide-binding</keyword>
<gene>
    <name evidence="14" type="ORF">FEM48_Zijuj11G0045900</name>
</gene>
<keyword evidence="9" id="KW-0067">ATP-binding</keyword>
<dbReference type="GO" id="GO:0004672">
    <property type="term" value="F:protein kinase activity"/>
    <property type="evidence" value="ECO:0007669"/>
    <property type="project" value="InterPro"/>
</dbReference>
<protein>
    <recommendedName>
        <fullName evidence="13">Protein kinase domain-containing protein</fullName>
    </recommendedName>
</protein>
<dbReference type="SUPFAM" id="SSF49899">
    <property type="entry name" value="Concanavalin A-like lectins/glucanases"/>
    <property type="match status" value="1"/>
</dbReference>
<dbReference type="OrthoDB" id="4062651at2759"/>
<comment type="caution">
    <text evidence="14">The sequence shown here is derived from an EMBL/GenBank/DDBJ whole genome shotgun (WGS) entry which is preliminary data.</text>
</comment>
<dbReference type="InterPro" id="IPR001220">
    <property type="entry name" value="Legume_lectin_dom"/>
</dbReference>
<dbReference type="CDD" id="cd06899">
    <property type="entry name" value="lectin_legume_LecRK_Arcelin_ConA"/>
    <property type="match status" value="1"/>
</dbReference>
<comment type="similarity">
    <text evidence="3">In the N-terminal section; belongs to the leguminous lectin family.</text>
</comment>
<evidence type="ECO:0000256" key="1">
    <source>
        <dbReference type="ARBA" id="ARBA00004479"/>
    </source>
</evidence>
<keyword evidence="7" id="KW-0430">Lectin</keyword>
<comment type="subcellular location">
    <subcellularLocation>
        <location evidence="1">Membrane</location>
        <topology evidence="1">Single-pass type I membrane protein</topology>
    </subcellularLocation>
</comment>
<evidence type="ECO:0000256" key="5">
    <source>
        <dbReference type="ARBA" id="ARBA00022692"/>
    </source>
</evidence>
<accession>A0A978UGV4</accession>
<dbReference type="GO" id="GO:0016020">
    <property type="term" value="C:membrane"/>
    <property type="evidence" value="ECO:0007669"/>
    <property type="project" value="UniProtKB-SubCell"/>
</dbReference>
<keyword evidence="10" id="KW-1133">Transmembrane helix</keyword>
<evidence type="ECO:0000313" key="14">
    <source>
        <dbReference type="EMBL" id="KAH7514035.1"/>
    </source>
</evidence>
<evidence type="ECO:0000256" key="3">
    <source>
        <dbReference type="ARBA" id="ARBA00008536"/>
    </source>
</evidence>
<dbReference type="PROSITE" id="PS50011">
    <property type="entry name" value="PROTEIN_KINASE_DOM"/>
    <property type="match status" value="1"/>
</dbReference>
<keyword evidence="5" id="KW-0812">Transmembrane</keyword>
<keyword evidence="6" id="KW-0732">Signal</keyword>
<evidence type="ECO:0000256" key="10">
    <source>
        <dbReference type="ARBA" id="ARBA00022989"/>
    </source>
</evidence>
<proteinExistence type="inferred from homology"/>
<dbReference type="Gene3D" id="1.10.510.10">
    <property type="entry name" value="Transferase(Phosphotransferase) domain 1"/>
    <property type="match status" value="2"/>
</dbReference>
<evidence type="ECO:0000256" key="8">
    <source>
        <dbReference type="ARBA" id="ARBA00022741"/>
    </source>
</evidence>
<dbReference type="Proteomes" id="UP000813462">
    <property type="component" value="Unassembled WGS sequence"/>
</dbReference>
<dbReference type="InterPro" id="IPR013320">
    <property type="entry name" value="ConA-like_dom_sf"/>
</dbReference>
<dbReference type="SUPFAM" id="SSF56112">
    <property type="entry name" value="Protein kinase-like (PK-like)"/>
    <property type="match status" value="1"/>
</dbReference>
<dbReference type="Pfam" id="PF07714">
    <property type="entry name" value="PK_Tyr_Ser-Thr"/>
    <property type="match status" value="1"/>
</dbReference>
<comment type="similarity">
    <text evidence="2">Belongs to the leguminous lectin family.</text>
</comment>
<dbReference type="InterPro" id="IPR001245">
    <property type="entry name" value="Ser-Thr/Tyr_kinase_cat_dom"/>
</dbReference>
<reference evidence="14" key="1">
    <citation type="journal article" date="2021" name="Front. Plant Sci.">
        <title>Chromosome-Scale Genome Assembly for Chinese Sour Jujube and Insights Into Its Genome Evolution and Domestication Signature.</title>
        <authorList>
            <person name="Shen L.-Y."/>
            <person name="Luo H."/>
            <person name="Wang X.-L."/>
            <person name="Wang X.-M."/>
            <person name="Qiu X.-J."/>
            <person name="Liu H."/>
            <person name="Zhou S.-S."/>
            <person name="Jia K.-H."/>
            <person name="Nie S."/>
            <person name="Bao Y.-T."/>
            <person name="Zhang R.-G."/>
            <person name="Yun Q.-Z."/>
            <person name="Chai Y.-H."/>
            <person name="Lu J.-Y."/>
            <person name="Li Y."/>
            <person name="Zhao S.-W."/>
            <person name="Mao J.-F."/>
            <person name="Jia S.-G."/>
            <person name="Mao Y.-M."/>
        </authorList>
    </citation>
    <scope>NUCLEOTIDE SEQUENCE</scope>
    <source>
        <strain evidence="14">AT0</strain>
        <tissue evidence="14">Leaf</tissue>
    </source>
</reference>
<dbReference type="GO" id="GO:0006952">
    <property type="term" value="P:defense response"/>
    <property type="evidence" value="ECO:0007669"/>
    <property type="project" value="UniProtKB-ARBA"/>
</dbReference>
<organism evidence="14 15">
    <name type="scientific">Ziziphus jujuba var. spinosa</name>
    <dbReference type="NCBI Taxonomy" id="714518"/>
    <lineage>
        <taxon>Eukaryota</taxon>
        <taxon>Viridiplantae</taxon>
        <taxon>Streptophyta</taxon>
        <taxon>Embryophyta</taxon>
        <taxon>Tracheophyta</taxon>
        <taxon>Spermatophyta</taxon>
        <taxon>Magnoliopsida</taxon>
        <taxon>eudicotyledons</taxon>
        <taxon>Gunneridae</taxon>
        <taxon>Pentapetalae</taxon>
        <taxon>rosids</taxon>
        <taxon>fabids</taxon>
        <taxon>Rosales</taxon>
        <taxon>Rhamnaceae</taxon>
        <taxon>Paliureae</taxon>
        <taxon>Ziziphus</taxon>
    </lineage>
</organism>
<dbReference type="Gene3D" id="2.60.120.200">
    <property type="match status" value="1"/>
</dbReference>
<evidence type="ECO:0000256" key="4">
    <source>
        <dbReference type="ARBA" id="ARBA00010217"/>
    </source>
</evidence>
<dbReference type="InterPro" id="IPR000719">
    <property type="entry name" value="Prot_kinase_dom"/>
</dbReference>
<dbReference type="InterPro" id="IPR011009">
    <property type="entry name" value="Kinase-like_dom_sf"/>
</dbReference>
<keyword evidence="12" id="KW-0675">Receptor</keyword>
<sequence>MSITSSILFQENQFLAHKISNKHHNYGPPTNIIKTLYFPNFLTIIDQVKLLGNARISKEKGAIQIPDPSSPTVDHKYQVGRALYSSPIRLFDPLTLTPASFQTTFTFQVNSTTNSVAGGAQSSTSGGGGGGLAFVIMPDEFTLGRPGPWLGIANDACNHYKIFAVEFDTSHDAEFGDPNDDHVGINAGTVVSFKTANSSEATISLHSSSVHRAWIIYNGDQRWIDVHLGVDGDPIPKIPILSSPLNLSPFLKEYMFVGFSASTGNSTQIHNILSWNFSSVSQAFIQLPSGKTCHRNIVQQVSKYSSANVKHYGQLSSFFIFVAVLGLCTVSLLIYFKGSEAKESSISLWLFENKQRPVPPGKLRRFNVLEVQKATRCFSESEVLTSDSGGVLYRGTLGNGRQVAVKRWFSTTRSVSFSYLHYSSRIPKRIGELTQVNHPNLATICGWCCESNEIMIFYHYYQYGSMDRWLFGICSLPWTRRFRLIKDVAEALSYLHRNELVHGNLKSSSVFFDVDYKAVLGDYGFVNFCEGLKERDMGKKEDVFQFGILVMEMVVGKKKEGTEWLDEEGGGGEKGVLGFARRMYERGEMVKMVDKRMVDRVNFEEAILRVLIMGLNCTAIEVEGRPYMEEVVHFFNLMQSLNFH</sequence>
<dbReference type="PANTHER" id="PTHR27007">
    <property type="match status" value="1"/>
</dbReference>
<evidence type="ECO:0000256" key="9">
    <source>
        <dbReference type="ARBA" id="ARBA00022840"/>
    </source>
</evidence>
<evidence type="ECO:0000256" key="6">
    <source>
        <dbReference type="ARBA" id="ARBA00022729"/>
    </source>
</evidence>
<dbReference type="GO" id="GO:0051707">
    <property type="term" value="P:response to other organism"/>
    <property type="evidence" value="ECO:0007669"/>
    <property type="project" value="UniProtKB-ARBA"/>
</dbReference>
<evidence type="ECO:0000256" key="2">
    <source>
        <dbReference type="ARBA" id="ARBA00007606"/>
    </source>
</evidence>
<evidence type="ECO:0000313" key="15">
    <source>
        <dbReference type="Proteomes" id="UP000813462"/>
    </source>
</evidence>
<keyword evidence="11" id="KW-0472">Membrane</keyword>
<evidence type="ECO:0000256" key="7">
    <source>
        <dbReference type="ARBA" id="ARBA00022734"/>
    </source>
</evidence>
<dbReference type="AlphaFoldDB" id="A0A978UGV4"/>
<dbReference type="InterPro" id="IPR050528">
    <property type="entry name" value="L-type_Lectin-RKs"/>
</dbReference>